<dbReference type="Proteomes" id="UP000199595">
    <property type="component" value="Unassembled WGS sequence"/>
</dbReference>
<keyword evidence="3" id="KW-1185">Reference proteome</keyword>
<evidence type="ECO:0000256" key="1">
    <source>
        <dbReference type="SAM" id="Phobius"/>
    </source>
</evidence>
<evidence type="ECO:0000313" key="3">
    <source>
        <dbReference type="Proteomes" id="UP000199595"/>
    </source>
</evidence>
<reference evidence="2 3" key="1">
    <citation type="submission" date="2016-10" db="EMBL/GenBank/DDBJ databases">
        <authorList>
            <person name="de Groot N.N."/>
        </authorList>
    </citation>
    <scope>NUCLEOTIDE SEQUENCE [LARGE SCALE GENOMIC DNA]</scope>
    <source>
        <strain evidence="2 3">DSM 24956</strain>
    </source>
</reference>
<organism evidence="2 3">
    <name type="scientific">Lutibacter oricola</name>
    <dbReference type="NCBI Taxonomy" id="762486"/>
    <lineage>
        <taxon>Bacteria</taxon>
        <taxon>Pseudomonadati</taxon>
        <taxon>Bacteroidota</taxon>
        <taxon>Flavobacteriia</taxon>
        <taxon>Flavobacteriales</taxon>
        <taxon>Flavobacteriaceae</taxon>
        <taxon>Lutibacter</taxon>
    </lineage>
</organism>
<dbReference type="EMBL" id="FNNJ01000017">
    <property type="protein sequence ID" value="SDY06201.1"/>
    <property type="molecule type" value="Genomic_DNA"/>
</dbReference>
<keyword evidence="1" id="KW-0472">Membrane</keyword>
<feature type="transmembrane region" description="Helical" evidence="1">
    <location>
        <begin position="50"/>
        <end position="72"/>
    </location>
</feature>
<name>A0A1H3GSF6_9FLAO</name>
<keyword evidence="1" id="KW-1133">Transmembrane helix</keyword>
<feature type="transmembrane region" description="Helical" evidence="1">
    <location>
        <begin position="20"/>
        <end position="38"/>
    </location>
</feature>
<gene>
    <name evidence="2" type="ORF">SAMN05444411_1177</name>
</gene>
<protein>
    <submittedName>
        <fullName evidence="2">Uncharacterized protein</fullName>
    </submittedName>
</protein>
<dbReference type="AlphaFoldDB" id="A0A1H3GSF6"/>
<accession>A0A1H3GSF6</accession>
<keyword evidence="1" id="KW-0812">Transmembrane</keyword>
<sequence length="172" mass="20697">MTTNILENNYIFNHKYFKKLRWIGIFYFYFLLKITAFEPDESITDLKDEIAIISLILIVLLLVLFILNEFLFTRVGEIQISKNNVRLEIDDWIKDIDLTKVEKVELEFIKGIQYDLIIDNTKILIEIENYEYHLIEKLIPNLKVKNKKIVLKNILKRFATKNRESYRDIYNS</sequence>
<evidence type="ECO:0000313" key="2">
    <source>
        <dbReference type="EMBL" id="SDY06201.1"/>
    </source>
</evidence>
<proteinExistence type="predicted"/>
<dbReference type="RefSeq" id="WP_090126456.1">
    <property type="nucleotide sequence ID" value="NZ_FNNJ01000017.1"/>
</dbReference>